<evidence type="ECO:0000313" key="3">
    <source>
        <dbReference type="Proteomes" id="UP000032232"/>
    </source>
</evidence>
<sequence>MTPRLALELSVDGIALLSRAPDGTWWREGAVTLDDPAFTTAVQKLRDRGLARVGADACSYLILPDSQLLFTTLERDDRKAEVTIRQNLTGRTPYDVDDLAFDFLQIGDRLQVAVVALETLMEAETFAAEHGFRPVAFVASPDPSNYRGVPWFGQTGLANDLLNGEAPPKPESPFVIHAAPPLPGPGLGMGLGELPQGELFGAPTPSPPAETPPEPEYVDPPAPAEDRTEQDRAPSFATRRSIPAEASPRLSRIAPRLSGVTRDPVPPRRAAVPPPVAVPAPSPDPEPPAEPDVAIDPSEPELDAAPEPREVLDPLPADMPAPVEEPEVEAAPDQAYLDPERHEESDREQVEPEPGELEADADLSTPPGETVFTPIVDLPSDDDLAGDAPELLEVEAPEAGEQADTPDPDAEPTIETLDSSDEEPADTPAPDVVSDEPADPEPHLAERTAEMSEATEEPRQDETDEGPQDDDRGAEPLRTAPPPIMATRETLPPARRRPHLTASNPAEEEPEESPIRRRISALLPTRDDEDTAAAEIAAQQDGARRGGMGLWLTLGLIAVMAAVAGGSLLLDGEEVADLPEETQLAGTPRGDAALLPGAGTAPTDRLPPPQPLVVGSVAPVAVETPSTEEAAPPRTSDVVDEPAPPDQPEAVAPADTAVAGTSDLEDAPLATPTDAPSEQPEIATIETPSEPEAPQSAEAEVIETTVPVEPLPESETTEAPGPASPTDVVQTETAVASAQTTDTPTEPELSTETASSRASSEDAPATETPAAPTADEGPAIASTDTPEEEAPNAGSALVPDVAQDDDAPVPSESESVQLVAATPEGTVAPGGYRVVAGRPSILPTPRPGGEEVVTPAALSTTEPETVPEVDPEEAARREILSRVRPQLRPDGGDLGLPDTEAAEPTETTPETEDQAATPPTIRPTPRPAGLAPETEPEPQQDAGAATDEDDPAVIAAQQAALASLAARRNRTTAETAEVETSVDDSEPVSPLALAASRRPSVRPRGVEREAAQIVTRRREAAAASPAPQQAAASTQRITPSRGGVANAATDENAIRLNRINLIGTYGRPSARRALVRLSNGRYVKVEVGDRLDRGRVVAIGDGELRYQRGGRNIVLQMPRT</sequence>
<feature type="compositionally biased region" description="Pro residues" evidence="1">
    <location>
        <begin position="204"/>
        <end position="223"/>
    </location>
</feature>
<feature type="compositionally biased region" description="Acidic residues" evidence="1">
    <location>
        <begin position="379"/>
        <end position="398"/>
    </location>
</feature>
<gene>
    <name evidence="2" type="ORF">jaqu_06520</name>
</gene>
<dbReference type="RefSeq" id="WP_043917514.1">
    <property type="nucleotide sequence ID" value="NZ_FZPF01000002.1"/>
</dbReference>
<dbReference type="STRING" id="935700.jaqu_06520"/>
<name>A0A0D1EIL0_9RHOB</name>
<organism evidence="2 3">
    <name type="scientific">Jannaschia aquimarina</name>
    <dbReference type="NCBI Taxonomy" id="935700"/>
    <lineage>
        <taxon>Bacteria</taxon>
        <taxon>Pseudomonadati</taxon>
        <taxon>Pseudomonadota</taxon>
        <taxon>Alphaproteobacteria</taxon>
        <taxon>Rhodobacterales</taxon>
        <taxon>Roseobacteraceae</taxon>
        <taxon>Jannaschia</taxon>
    </lineage>
</organism>
<evidence type="ECO:0000313" key="2">
    <source>
        <dbReference type="EMBL" id="KIT17464.1"/>
    </source>
</evidence>
<keyword evidence="3" id="KW-1185">Reference proteome</keyword>
<dbReference type="PATRIC" id="fig|935700.4.peg.689"/>
<feature type="compositionally biased region" description="Basic and acidic residues" evidence="1">
    <location>
        <begin position="338"/>
        <end position="350"/>
    </location>
</feature>
<feature type="compositionally biased region" description="Basic and acidic residues" evidence="1">
    <location>
        <begin position="1004"/>
        <end position="1020"/>
    </location>
</feature>
<feature type="region of interest" description="Disordered" evidence="1">
    <location>
        <begin position="665"/>
        <end position="948"/>
    </location>
</feature>
<dbReference type="AlphaFoldDB" id="A0A0D1EIL0"/>
<feature type="compositionally biased region" description="Low complexity" evidence="1">
    <location>
        <begin position="897"/>
        <end position="919"/>
    </location>
</feature>
<dbReference type="Proteomes" id="UP000032232">
    <property type="component" value="Unassembled WGS sequence"/>
</dbReference>
<feature type="region of interest" description="Disordered" evidence="1">
    <location>
        <begin position="160"/>
        <end position="516"/>
    </location>
</feature>
<feature type="compositionally biased region" description="Pro residues" evidence="1">
    <location>
        <begin position="272"/>
        <end position="290"/>
    </location>
</feature>
<dbReference type="EMBL" id="JYFE01000017">
    <property type="protein sequence ID" value="KIT17464.1"/>
    <property type="molecule type" value="Genomic_DNA"/>
</dbReference>
<comment type="caution">
    <text evidence="2">The sequence shown here is derived from an EMBL/GenBank/DDBJ whole genome shotgun (WGS) entry which is preliminary data.</text>
</comment>
<evidence type="ECO:0000256" key="1">
    <source>
        <dbReference type="SAM" id="MobiDB-lite"/>
    </source>
</evidence>
<dbReference type="OrthoDB" id="7870459at2"/>
<feature type="region of interest" description="Disordered" evidence="1">
    <location>
        <begin position="622"/>
        <end position="653"/>
    </location>
</feature>
<feature type="compositionally biased region" description="Low complexity" evidence="1">
    <location>
        <begin position="1021"/>
        <end position="1033"/>
    </location>
</feature>
<protein>
    <recommendedName>
        <fullName evidence="4">Type IV pilus biogenesis</fullName>
    </recommendedName>
</protein>
<reference evidence="2 3" key="1">
    <citation type="submission" date="2015-02" db="EMBL/GenBank/DDBJ databases">
        <title>Genome Sequence of Jannaschia aquimarina DSM28248, a member of the Roseobacter clade.</title>
        <authorList>
            <person name="Voget S."/>
            <person name="Daniel R."/>
        </authorList>
    </citation>
    <scope>NUCLEOTIDE SEQUENCE [LARGE SCALE GENOMIC DNA]</scope>
    <source>
        <strain evidence="2 3">GSW-M26</strain>
    </source>
</reference>
<evidence type="ECO:0008006" key="4">
    <source>
        <dbReference type="Google" id="ProtNLM"/>
    </source>
</evidence>
<feature type="compositionally biased region" description="Low complexity" evidence="1">
    <location>
        <begin position="686"/>
        <end position="699"/>
    </location>
</feature>
<feature type="compositionally biased region" description="Acidic residues" evidence="1">
    <location>
        <begin position="404"/>
        <end position="425"/>
    </location>
</feature>
<feature type="compositionally biased region" description="Acidic residues" evidence="1">
    <location>
        <begin position="351"/>
        <end position="361"/>
    </location>
</feature>
<feature type="compositionally biased region" description="Polar residues" evidence="1">
    <location>
        <begin position="727"/>
        <end position="744"/>
    </location>
</feature>
<accession>A0A0D1EIL0</accession>
<feature type="region of interest" description="Disordered" evidence="1">
    <location>
        <begin position="975"/>
        <end position="1045"/>
    </location>
</feature>
<feature type="compositionally biased region" description="Low complexity" evidence="1">
    <location>
        <begin position="750"/>
        <end position="776"/>
    </location>
</feature>
<feature type="compositionally biased region" description="Basic and acidic residues" evidence="1">
    <location>
        <begin position="440"/>
        <end position="461"/>
    </location>
</feature>
<feature type="compositionally biased region" description="Acidic residues" evidence="1">
    <location>
        <begin position="976"/>
        <end position="986"/>
    </location>
</feature>
<proteinExistence type="predicted"/>
<feature type="compositionally biased region" description="Low complexity" evidence="1">
    <location>
        <begin position="192"/>
        <end position="203"/>
    </location>
</feature>